<gene>
    <name evidence="1" type="ORF">S01H1_56824</name>
</gene>
<dbReference type="AlphaFoldDB" id="X0VTP2"/>
<dbReference type="EMBL" id="BARS01037026">
    <property type="protein sequence ID" value="GAG21620.1"/>
    <property type="molecule type" value="Genomic_DNA"/>
</dbReference>
<comment type="caution">
    <text evidence="1">The sequence shown here is derived from an EMBL/GenBank/DDBJ whole genome shotgun (WGS) entry which is preliminary data.</text>
</comment>
<organism evidence="1">
    <name type="scientific">marine sediment metagenome</name>
    <dbReference type="NCBI Taxonomy" id="412755"/>
    <lineage>
        <taxon>unclassified sequences</taxon>
        <taxon>metagenomes</taxon>
        <taxon>ecological metagenomes</taxon>
    </lineage>
</organism>
<reference evidence="1" key="1">
    <citation type="journal article" date="2014" name="Front. Microbiol.">
        <title>High frequency of phylogenetically diverse reductive dehalogenase-homologous genes in deep subseafloor sedimentary metagenomes.</title>
        <authorList>
            <person name="Kawai M."/>
            <person name="Futagami T."/>
            <person name="Toyoda A."/>
            <person name="Takaki Y."/>
            <person name="Nishi S."/>
            <person name="Hori S."/>
            <person name="Arai W."/>
            <person name="Tsubouchi T."/>
            <person name="Morono Y."/>
            <person name="Uchiyama I."/>
            <person name="Ito T."/>
            <person name="Fujiyama A."/>
            <person name="Inagaki F."/>
            <person name="Takami H."/>
        </authorList>
    </citation>
    <scope>NUCLEOTIDE SEQUENCE</scope>
    <source>
        <strain evidence="1">Expedition CK06-06</strain>
    </source>
</reference>
<name>X0VTP2_9ZZZZ</name>
<protein>
    <submittedName>
        <fullName evidence="1">Uncharacterized protein</fullName>
    </submittedName>
</protein>
<accession>X0VTP2</accession>
<proteinExistence type="predicted"/>
<evidence type="ECO:0000313" key="1">
    <source>
        <dbReference type="EMBL" id="GAG21620.1"/>
    </source>
</evidence>
<sequence>MPLMELGHTAHVGTTYSTKGSLEVAKFEDQRPSLEKEVGKKVINTLSPQVWSGETNPDMMSFFQQTLIEEANRTGLFFIADTAEYELSGYVTSMKLDRKVNILYFMLPILGQVHLSATVRFHASLTKNGDVVFEIDIKKIEDSSFSGMTEFGWTGTSKKAVALLDKA</sequence>
<feature type="non-terminal residue" evidence="1">
    <location>
        <position position="167"/>
    </location>
</feature>